<dbReference type="OrthoDB" id="3572396at2"/>
<proteinExistence type="predicted"/>
<dbReference type="Pfam" id="PF11354">
    <property type="entry name" value="DUF3156"/>
    <property type="match status" value="1"/>
</dbReference>
<protein>
    <submittedName>
        <fullName evidence="1">Uncharacterized protein</fullName>
    </submittedName>
</protein>
<evidence type="ECO:0000313" key="1">
    <source>
        <dbReference type="EMBL" id="GEL17407.1"/>
    </source>
</evidence>
<keyword evidence="2" id="KW-1185">Reference proteome</keyword>
<comment type="caution">
    <text evidence="1">The sequence shown here is derived from an EMBL/GenBank/DDBJ whole genome shotgun (WGS) entry which is preliminary data.</text>
</comment>
<sequence>MSQSSEHPPGPLAPLSLRHRVSLLYEGRRQTILEVAVEAMRRAGLHPVVEPQYRYARGQIGQDITIEVSFATSFRIFGALIDTLWAGKNEGIRRPITPLGYRFGRPGRFVPRSKSEKARGWADALSSDPALRPLIARAELTEIRLEESPHGRIAQLRPLAGTITALYFPPLPPYTVRLRPGEADAQLELLTRLLTRP</sequence>
<dbReference type="AlphaFoldDB" id="A0A511CY72"/>
<dbReference type="RefSeq" id="WP_028930452.1">
    <property type="nucleotide sequence ID" value="NZ_AUII01000011.1"/>
</dbReference>
<organism evidence="1 2">
    <name type="scientific">Pseudonocardia asaccharolytica DSM 44247 = NBRC 16224</name>
    <dbReference type="NCBI Taxonomy" id="1123024"/>
    <lineage>
        <taxon>Bacteria</taxon>
        <taxon>Bacillati</taxon>
        <taxon>Actinomycetota</taxon>
        <taxon>Actinomycetes</taxon>
        <taxon>Pseudonocardiales</taxon>
        <taxon>Pseudonocardiaceae</taxon>
        <taxon>Pseudonocardia</taxon>
    </lineage>
</organism>
<dbReference type="Proteomes" id="UP000321328">
    <property type="component" value="Unassembled WGS sequence"/>
</dbReference>
<name>A0A511CY72_9PSEU</name>
<gene>
    <name evidence="1" type="ORF">PA7_12440</name>
</gene>
<dbReference type="InterPro" id="IPR021500">
    <property type="entry name" value="DUF3156"/>
</dbReference>
<accession>A0A511CY72</accession>
<reference evidence="1 2" key="1">
    <citation type="submission" date="2019-07" db="EMBL/GenBank/DDBJ databases">
        <title>Whole genome shotgun sequence of Pseudonocardia asaccharolytica NBRC 16224.</title>
        <authorList>
            <person name="Hosoyama A."/>
            <person name="Uohara A."/>
            <person name="Ohji S."/>
            <person name="Ichikawa N."/>
        </authorList>
    </citation>
    <scope>NUCLEOTIDE SEQUENCE [LARGE SCALE GENOMIC DNA]</scope>
    <source>
        <strain evidence="1 2">NBRC 16224</strain>
    </source>
</reference>
<evidence type="ECO:0000313" key="2">
    <source>
        <dbReference type="Proteomes" id="UP000321328"/>
    </source>
</evidence>
<dbReference type="EMBL" id="BJVI01000008">
    <property type="protein sequence ID" value="GEL17407.1"/>
    <property type="molecule type" value="Genomic_DNA"/>
</dbReference>
<dbReference type="STRING" id="1123024.GCA_000423625_02702"/>